<dbReference type="EMBL" id="FMAF01000021">
    <property type="protein sequence ID" value="SCB45411.1"/>
    <property type="molecule type" value="Genomic_DNA"/>
</dbReference>
<dbReference type="PROSITE" id="PS00934">
    <property type="entry name" value="GLYOXALASE_I_1"/>
    <property type="match status" value="1"/>
</dbReference>
<dbReference type="GO" id="GO:0004493">
    <property type="term" value="F:methylmalonyl-CoA epimerase activity"/>
    <property type="evidence" value="ECO:0007669"/>
    <property type="project" value="TreeGrafter"/>
</dbReference>
<dbReference type="CDD" id="cd06587">
    <property type="entry name" value="VOC"/>
    <property type="match status" value="1"/>
</dbReference>
<dbReference type="RefSeq" id="WP_092576059.1">
    <property type="nucleotide sequence ID" value="NZ_FMAF01000021.1"/>
</dbReference>
<reference evidence="3 4" key="1">
    <citation type="submission" date="2016-08" db="EMBL/GenBank/DDBJ databases">
        <authorList>
            <person name="Seilhamer J.J."/>
        </authorList>
    </citation>
    <scope>NUCLEOTIDE SEQUENCE [LARGE SCALE GENOMIC DNA]</scope>
    <source>
        <strain evidence="3 4">P1-7</strain>
    </source>
</reference>
<feature type="domain" description="VOC" evidence="2">
    <location>
        <begin position="6"/>
        <end position="129"/>
    </location>
</feature>
<proteinExistence type="predicted"/>
<dbReference type="InterPro" id="IPR051785">
    <property type="entry name" value="MMCE/EMCE_epimerase"/>
</dbReference>
<evidence type="ECO:0000256" key="1">
    <source>
        <dbReference type="ARBA" id="ARBA00022723"/>
    </source>
</evidence>
<keyword evidence="3" id="KW-0456">Lyase</keyword>
<dbReference type="Proteomes" id="UP000199205">
    <property type="component" value="Unassembled WGS sequence"/>
</dbReference>
<dbReference type="AlphaFoldDB" id="A0A1C3WZL3"/>
<dbReference type="InterPro" id="IPR029068">
    <property type="entry name" value="Glyas_Bleomycin-R_OHBP_Dase"/>
</dbReference>
<dbReference type="GO" id="GO:0046872">
    <property type="term" value="F:metal ion binding"/>
    <property type="evidence" value="ECO:0007669"/>
    <property type="project" value="UniProtKB-KW"/>
</dbReference>
<accession>A0A1C3WZL3</accession>
<dbReference type="InterPro" id="IPR004360">
    <property type="entry name" value="Glyas_Fos-R_dOase_dom"/>
</dbReference>
<gene>
    <name evidence="3" type="ORF">GA0061101_12123</name>
</gene>
<dbReference type="InterPro" id="IPR018146">
    <property type="entry name" value="Glyoxalase_1_CS"/>
</dbReference>
<keyword evidence="1" id="KW-0479">Metal-binding</keyword>
<dbReference type="GO" id="GO:0046491">
    <property type="term" value="P:L-methylmalonyl-CoA metabolic process"/>
    <property type="evidence" value="ECO:0007669"/>
    <property type="project" value="TreeGrafter"/>
</dbReference>
<dbReference type="Pfam" id="PF00903">
    <property type="entry name" value="Glyoxalase"/>
    <property type="match status" value="1"/>
</dbReference>
<dbReference type="GO" id="GO:0004462">
    <property type="term" value="F:lactoylglutathione lyase activity"/>
    <property type="evidence" value="ECO:0007669"/>
    <property type="project" value="InterPro"/>
</dbReference>
<dbReference type="PROSITE" id="PS51819">
    <property type="entry name" value="VOC"/>
    <property type="match status" value="1"/>
</dbReference>
<evidence type="ECO:0000259" key="2">
    <source>
        <dbReference type="PROSITE" id="PS51819"/>
    </source>
</evidence>
<dbReference type="InterPro" id="IPR037523">
    <property type="entry name" value="VOC_core"/>
</dbReference>
<dbReference type="PANTHER" id="PTHR43048:SF3">
    <property type="entry name" value="METHYLMALONYL-COA EPIMERASE, MITOCHONDRIAL"/>
    <property type="match status" value="1"/>
</dbReference>
<dbReference type="Gene3D" id="3.10.180.10">
    <property type="entry name" value="2,3-Dihydroxybiphenyl 1,2-Dioxygenase, domain 1"/>
    <property type="match status" value="1"/>
</dbReference>
<evidence type="ECO:0000313" key="4">
    <source>
        <dbReference type="Proteomes" id="UP000199205"/>
    </source>
</evidence>
<name>A0A1C3WZL3_9HYPH</name>
<dbReference type="OrthoDB" id="7947929at2"/>
<protein>
    <submittedName>
        <fullName evidence="3">Lactoylglutathione lyase</fullName>
    </submittedName>
</protein>
<sequence>MDLFRHLGHIALRVSDLDKSLSFYKKLGFREMTRLLNDQGEAWIVYLRINDDQYLELFPKGVKRPQTGPDVIGIFHICLTVDDIDKTFAELAEAGIQPSQPRQTKRGIDGNRGGWIEDPDGTQIEVMEMAPHCIQLKAIEKLRGGNRLTGL</sequence>
<evidence type="ECO:0000313" key="3">
    <source>
        <dbReference type="EMBL" id="SCB45411.1"/>
    </source>
</evidence>
<dbReference type="PANTHER" id="PTHR43048">
    <property type="entry name" value="METHYLMALONYL-COA EPIMERASE"/>
    <property type="match status" value="1"/>
</dbReference>
<dbReference type="SUPFAM" id="SSF54593">
    <property type="entry name" value="Glyoxalase/Bleomycin resistance protein/Dihydroxybiphenyl dioxygenase"/>
    <property type="match status" value="1"/>
</dbReference>
<organism evidence="3 4">
    <name type="scientific">Rhizobium lusitanum</name>
    <dbReference type="NCBI Taxonomy" id="293958"/>
    <lineage>
        <taxon>Bacteria</taxon>
        <taxon>Pseudomonadati</taxon>
        <taxon>Pseudomonadota</taxon>
        <taxon>Alphaproteobacteria</taxon>
        <taxon>Hyphomicrobiales</taxon>
        <taxon>Rhizobiaceae</taxon>
        <taxon>Rhizobium/Agrobacterium group</taxon>
        <taxon>Rhizobium</taxon>
    </lineage>
</organism>